<evidence type="ECO:0000313" key="2">
    <source>
        <dbReference type="Proteomes" id="UP001598130"/>
    </source>
</evidence>
<proteinExistence type="predicted"/>
<dbReference type="EMBL" id="JAOTJD010000011">
    <property type="protein sequence ID" value="MFD3263872.1"/>
    <property type="molecule type" value="Genomic_DNA"/>
</dbReference>
<protein>
    <submittedName>
        <fullName evidence="1">Uncharacterized protein</fullName>
    </submittedName>
</protein>
<accession>A0ABW6CPN3</accession>
<name>A0ABW6CPN3_9CAUL</name>
<organism evidence="1 2">
    <name type="scientific">Phenylobacterium ferrooxidans</name>
    <dbReference type="NCBI Taxonomy" id="2982689"/>
    <lineage>
        <taxon>Bacteria</taxon>
        <taxon>Pseudomonadati</taxon>
        <taxon>Pseudomonadota</taxon>
        <taxon>Alphaproteobacteria</taxon>
        <taxon>Caulobacterales</taxon>
        <taxon>Caulobacteraceae</taxon>
        <taxon>Phenylobacterium</taxon>
    </lineage>
</organism>
<comment type="caution">
    <text evidence="1">The sequence shown here is derived from an EMBL/GenBank/DDBJ whole genome shotgun (WGS) entry which is preliminary data.</text>
</comment>
<evidence type="ECO:0000313" key="1">
    <source>
        <dbReference type="EMBL" id="MFD3263872.1"/>
    </source>
</evidence>
<gene>
    <name evidence="1" type="ORF">OCL97_07845</name>
</gene>
<dbReference type="Proteomes" id="UP001598130">
    <property type="component" value="Unassembled WGS sequence"/>
</dbReference>
<sequence>MARSNVIGHEARLRPEAYVNSYAKRGKTDAENIAEVVTFGCRED</sequence>
<keyword evidence="2" id="KW-1185">Reference proteome</keyword>
<reference evidence="1 2" key="1">
    <citation type="submission" date="2022-09" db="EMBL/GenBank/DDBJ databases">
        <title>New species of Phenylobacterium.</title>
        <authorList>
            <person name="Mieszkin S."/>
        </authorList>
    </citation>
    <scope>NUCLEOTIDE SEQUENCE [LARGE SCALE GENOMIC DNA]</scope>
    <source>
        <strain evidence="1 2">HK31-G</strain>
    </source>
</reference>